<accession>A0AA47MW90</accession>
<keyword evidence="7" id="KW-0325">Glycoprotein</keyword>
<protein>
    <submittedName>
        <fullName evidence="12">Sperm acrosome membrane-associated protein 4</fullName>
    </submittedName>
</protein>
<dbReference type="Proteomes" id="UP001174136">
    <property type="component" value="Unassembled WGS sequence"/>
</dbReference>
<dbReference type="PANTHER" id="PTHR47613">
    <property type="entry name" value="SPERM ACROSOME MEMBRANE-ASSOCIATED PROTEIN 4"/>
    <property type="match status" value="1"/>
</dbReference>
<reference evidence="12" key="1">
    <citation type="journal article" date="2023" name="Front. Mar. Sci.">
        <title>A new Merluccius polli reference genome to investigate the effects of global change in West African waters.</title>
        <authorList>
            <person name="Mateo J.L."/>
            <person name="Blanco-Fernandez C."/>
            <person name="Garcia-Vazquez E."/>
            <person name="Machado-Schiaffino G."/>
        </authorList>
    </citation>
    <scope>NUCLEOTIDE SEQUENCE</scope>
    <source>
        <strain evidence="12">C29</strain>
        <tissue evidence="12">Fin</tissue>
    </source>
</reference>
<keyword evidence="2" id="KW-1003">Cell membrane</keyword>
<proteinExistence type="inferred from homology"/>
<evidence type="ECO:0000256" key="1">
    <source>
        <dbReference type="ARBA" id="ARBA00004609"/>
    </source>
</evidence>
<dbReference type="InterPro" id="IPR045860">
    <property type="entry name" value="Snake_toxin-like_sf"/>
</dbReference>
<keyword evidence="4" id="KW-0732">Signal</keyword>
<dbReference type="InterPro" id="IPR046354">
    <property type="entry name" value="SPACA4/Bouncer"/>
</dbReference>
<dbReference type="GO" id="GO:0005886">
    <property type="term" value="C:plasma membrane"/>
    <property type="evidence" value="ECO:0007669"/>
    <property type="project" value="UniProtKB-SubCell"/>
</dbReference>
<feature type="compositionally biased region" description="Basic residues" evidence="10">
    <location>
        <begin position="1"/>
        <end position="17"/>
    </location>
</feature>
<dbReference type="SUPFAM" id="SSF57302">
    <property type="entry name" value="Snake toxin-like"/>
    <property type="match status" value="1"/>
</dbReference>
<name>A0AA47MW90_MERPO</name>
<feature type="domain" description="UPAR/Ly6" evidence="11">
    <location>
        <begin position="79"/>
        <end position="158"/>
    </location>
</feature>
<evidence type="ECO:0000256" key="4">
    <source>
        <dbReference type="ARBA" id="ARBA00022729"/>
    </source>
</evidence>
<evidence type="ECO:0000259" key="11">
    <source>
        <dbReference type="Pfam" id="PF00021"/>
    </source>
</evidence>
<comment type="caution">
    <text evidence="12">The sequence shown here is derived from an EMBL/GenBank/DDBJ whole genome shotgun (WGS) entry which is preliminary data.</text>
</comment>
<dbReference type="PANTHER" id="PTHR47613:SF1">
    <property type="entry name" value="SPERM ACROSOME MEMBRANE-ASSOCIATED PROTEIN 4"/>
    <property type="match status" value="1"/>
</dbReference>
<evidence type="ECO:0000313" key="13">
    <source>
        <dbReference type="Proteomes" id="UP001174136"/>
    </source>
</evidence>
<evidence type="ECO:0000313" key="12">
    <source>
        <dbReference type="EMBL" id="KAK0147863.1"/>
    </source>
</evidence>
<keyword evidence="6" id="KW-1015">Disulfide bond</keyword>
<evidence type="ECO:0000256" key="8">
    <source>
        <dbReference type="ARBA" id="ARBA00023288"/>
    </source>
</evidence>
<evidence type="ECO:0000256" key="5">
    <source>
        <dbReference type="ARBA" id="ARBA00023136"/>
    </source>
</evidence>
<keyword evidence="8" id="KW-0449">Lipoprotein</keyword>
<feature type="region of interest" description="Disordered" evidence="10">
    <location>
        <begin position="1"/>
        <end position="33"/>
    </location>
</feature>
<dbReference type="EMBL" id="JAOPHQ010002279">
    <property type="protein sequence ID" value="KAK0147863.1"/>
    <property type="molecule type" value="Genomic_DNA"/>
</dbReference>
<evidence type="ECO:0000256" key="7">
    <source>
        <dbReference type="ARBA" id="ARBA00023180"/>
    </source>
</evidence>
<evidence type="ECO:0000256" key="3">
    <source>
        <dbReference type="ARBA" id="ARBA00022622"/>
    </source>
</evidence>
<keyword evidence="5" id="KW-0472">Membrane</keyword>
<dbReference type="GO" id="GO:0098552">
    <property type="term" value="C:side of membrane"/>
    <property type="evidence" value="ECO:0007669"/>
    <property type="project" value="UniProtKB-KW"/>
</dbReference>
<comment type="similarity">
    <text evidence="9">Belongs to the SPACA4/bouncer family.</text>
</comment>
<dbReference type="Pfam" id="PF00021">
    <property type="entry name" value="UPAR_LY6"/>
    <property type="match status" value="1"/>
</dbReference>
<evidence type="ECO:0000256" key="10">
    <source>
        <dbReference type="SAM" id="MobiDB-lite"/>
    </source>
</evidence>
<gene>
    <name evidence="12" type="primary">SPACA4</name>
    <name evidence="12" type="ORF">N1851_012477</name>
</gene>
<keyword evidence="3" id="KW-0336">GPI-anchor</keyword>
<dbReference type="GO" id="GO:0035036">
    <property type="term" value="P:sperm-egg recognition"/>
    <property type="evidence" value="ECO:0007669"/>
    <property type="project" value="TreeGrafter"/>
</dbReference>
<organism evidence="12 13">
    <name type="scientific">Merluccius polli</name>
    <name type="common">Benguela hake</name>
    <name type="synonym">Merluccius cadenati</name>
    <dbReference type="NCBI Taxonomy" id="89951"/>
    <lineage>
        <taxon>Eukaryota</taxon>
        <taxon>Metazoa</taxon>
        <taxon>Chordata</taxon>
        <taxon>Craniata</taxon>
        <taxon>Vertebrata</taxon>
        <taxon>Euteleostomi</taxon>
        <taxon>Actinopterygii</taxon>
        <taxon>Neopterygii</taxon>
        <taxon>Teleostei</taxon>
        <taxon>Neoteleostei</taxon>
        <taxon>Acanthomorphata</taxon>
        <taxon>Zeiogadaria</taxon>
        <taxon>Gadariae</taxon>
        <taxon>Gadiformes</taxon>
        <taxon>Gadoidei</taxon>
        <taxon>Merlucciidae</taxon>
        <taxon>Merluccius</taxon>
    </lineage>
</organism>
<dbReference type="AlphaFoldDB" id="A0AA47MW90"/>
<evidence type="ECO:0000256" key="2">
    <source>
        <dbReference type="ARBA" id="ARBA00022475"/>
    </source>
</evidence>
<dbReference type="InterPro" id="IPR016054">
    <property type="entry name" value="LY6_UPA_recep-like"/>
</dbReference>
<comment type="subcellular location">
    <subcellularLocation>
        <location evidence="1">Cell membrane</location>
        <topology evidence="1">Lipid-anchor</topology>
        <topology evidence="1">GPI-anchor</topology>
    </subcellularLocation>
</comment>
<sequence length="190" mass="21479">MRRRAAGPALRFHRRPATRTDPELLPPDTRTGQKEDARDIFFLRITQRDGNLHLWVGGSGEEEEDHLEEEVGYDEEELLECFRCDLGFWDTCYTTTVFCSSGEKCFTGRGKAADILDVKTQGCVKTEECSAESTLELYPNTTIYTMTKHCCDTPFCNAAHTHRPICMCSYLTAHVLLSLWYLTGASAGLH</sequence>
<evidence type="ECO:0000256" key="9">
    <source>
        <dbReference type="ARBA" id="ARBA00029446"/>
    </source>
</evidence>
<evidence type="ECO:0000256" key="6">
    <source>
        <dbReference type="ARBA" id="ARBA00023157"/>
    </source>
</evidence>
<keyword evidence="13" id="KW-1185">Reference proteome</keyword>
<dbReference type="Gene3D" id="2.10.60.10">
    <property type="entry name" value="CD59"/>
    <property type="match status" value="1"/>
</dbReference>